<name>A0A2H1WQ79_SPOFR</name>
<feature type="chain" id="PRO_5013924183" evidence="1">
    <location>
        <begin position="22"/>
        <end position="90"/>
    </location>
</feature>
<dbReference type="EMBL" id="ODYU01010242">
    <property type="protein sequence ID" value="SOQ55219.1"/>
    <property type="molecule type" value="Genomic_DNA"/>
</dbReference>
<accession>A0A2H1WQ79</accession>
<evidence type="ECO:0000256" key="1">
    <source>
        <dbReference type="SAM" id="SignalP"/>
    </source>
</evidence>
<organism evidence="2">
    <name type="scientific">Spodoptera frugiperda</name>
    <name type="common">Fall armyworm</name>
    <dbReference type="NCBI Taxonomy" id="7108"/>
    <lineage>
        <taxon>Eukaryota</taxon>
        <taxon>Metazoa</taxon>
        <taxon>Ecdysozoa</taxon>
        <taxon>Arthropoda</taxon>
        <taxon>Hexapoda</taxon>
        <taxon>Insecta</taxon>
        <taxon>Pterygota</taxon>
        <taxon>Neoptera</taxon>
        <taxon>Endopterygota</taxon>
        <taxon>Lepidoptera</taxon>
        <taxon>Glossata</taxon>
        <taxon>Ditrysia</taxon>
        <taxon>Noctuoidea</taxon>
        <taxon>Noctuidae</taxon>
        <taxon>Amphipyrinae</taxon>
        <taxon>Spodoptera</taxon>
    </lineage>
</organism>
<sequence>MEFVSVVLWTLLGFSNLRVVGKSGDWEDWEGISHWASGKETRTSKRCISRQFSVRPWYHSGRAGPFLPKHDSPTLSPIKNIITPATIEKP</sequence>
<protein>
    <submittedName>
        <fullName evidence="2">SFRICE_013683</fullName>
    </submittedName>
</protein>
<evidence type="ECO:0000313" key="2">
    <source>
        <dbReference type="EMBL" id="SOQ55219.1"/>
    </source>
</evidence>
<reference evidence="2" key="1">
    <citation type="submission" date="2016-07" db="EMBL/GenBank/DDBJ databases">
        <authorList>
            <person name="Bretaudeau A."/>
        </authorList>
    </citation>
    <scope>NUCLEOTIDE SEQUENCE</scope>
    <source>
        <strain evidence="2">Rice</strain>
        <tissue evidence="2">Whole body</tissue>
    </source>
</reference>
<dbReference type="AlphaFoldDB" id="A0A2H1WQ79"/>
<proteinExistence type="predicted"/>
<gene>
    <name evidence="2" type="ORF">SFRICE_013683</name>
</gene>
<keyword evidence="1" id="KW-0732">Signal</keyword>
<feature type="signal peptide" evidence="1">
    <location>
        <begin position="1"/>
        <end position="21"/>
    </location>
</feature>